<organism evidence="1 2">
    <name type="scientific">Novilysobacter luteus</name>
    <dbReference type="NCBI Taxonomy" id="2822368"/>
    <lineage>
        <taxon>Bacteria</taxon>
        <taxon>Pseudomonadati</taxon>
        <taxon>Pseudomonadota</taxon>
        <taxon>Gammaproteobacteria</taxon>
        <taxon>Lysobacterales</taxon>
        <taxon>Lysobacteraceae</taxon>
        <taxon>Novilysobacter</taxon>
    </lineage>
</organism>
<proteinExistence type="predicted"/>
<dbReference type="CDD" id="cd16018">
    <property type="entry name" value="Enpp"/>
    <property type="match status" value="1"/>
</dbReference>
<reference evidence="1 2" key="1">
    <citation type="submission" date="2021-04" db="EMBL/GenBank/DDBJ databases">
        <authorList>
            <person name="Rodrigo-Torres L."/>
            <person name="Arahal R. D."/>
            <person name="Lucena T."/>
        </authorList>
    </citation>
    <scope>NUCLEOTIDE SEQUENCE [LARGE SCALE GENOMIC DNA]</scope>
    <source>
        <strain evidence="1 2">CECT 30171</strain>
    </source>
</reference>
<dbReference type="Pfam" id="PF01663">
    <property type="entry name" value="Phosphodiest"/>
    <property type="match status" value="1"/>
</dbReference>
<name>A0ABM8UHB0_9GAMM</name>
<sequence length="439" mass="47148">MQSRARRFATRAGYHRWMHRIRVAAAAAFIALVAIGCQSSPTSTAVVDAPAATRPSVLLVSIDGFRADYLGRGITPNIDRLAADGARARWLEPSYPSLTFPNHYSIVTGLRPDRHGIVNNTMEDPALGAFSLGRREAVGDGRWWGGEPVWVTAENAGLPTATLFWPGSEAAIGGVRPTRWLPYDGDLPDASRVDTVLGWLSEPDTTRPRFATLYFDALDHAGHDAGPDSPEATSAIVAMDAAIGRLLDGLEVRGLQDRVDIVLVSDHGMAEVPATQVIASEDMVDPAVARAVSGGPAVGFEPLPGQVAQAEAKLLGTHPHYACWRKHDLPPQWHYGKHPRVPAIICQMDEGWSTASRERIARWPRSGVRGAHGFDPALPSMRAIFIARGPSIRDGVVVPAFDNVDVYPLLMRLVGLPAASNDGDGDALVVLEPGLDGHP</sequence>
<gene>
    <name evidence="1" type="ORF">LYB30171_02000</name>
</gene>
<accession>A0ABM8UHB0</accession>
<dbReference type="EMBL" id="OU015430">
    <property type="protein sequence ID" value="CAG4975743.1"/>
    <property type="molecule type" value="Genomic_DNA"/>
</dbReference>
<dbReference type="InterPro" id="IPR002591">
    <property type="entry name" value="Phosphodiest/P_Trfase"/>
</dbReference>
<dbReference type="SUPFAM" id="SSF53649">
    <property type="entry name" value="Alkaline phosphatase-like"/>
    <property type="match status" value="1"/>
</dbReference>
<evidence type="ECO:0008006" key="3">
    <source>
        <dbReference type="Google" id="ProtNLM"/>
    </source>
</evidence>
<evidence type="ECO:0000313" key="1">
    <source>
        <dbReference type="EMBL" id="CAG4975743.1"/>
    </source>
</evidence>
<dbReference type="InterPro" id="IPR017850">
    <property type="entry name" value="Alkaline_phosphatase_core_sf"/>
</dbReference>
<keyword evidence="2" id="KW-1185">Reference proteome</keyword>
<dbReference type="Gene3D" id="3.30.1360.180">
    <property type="match status" value="1"/>
</dbReference>
<dbReference type="PANTHER" id="PTHR10151">
    <property type="entry name" value="ECTONUCLEOTIDE PYROPHOSPHATASE/PHOSPHODIESTERASE"/>
    <property type="match status" value="1"/>
</dbReference>
<dbReference type="PANTHER" id="PTHR10151:SF120">
    <property type="entry name" value="BIS(5'-ADENOSYL)-TRIPHOSPHATASE"/>
    <property type="match status" value="1"/>
</dbReference>
<dbReference type="Proteomes" id="UP000680116">
    <property type="component" value="Chromosome"/>
</dbReference>
<dbReference type="Gene3D" id="3.40.720.10">
    <property type="entry name" value="Alkaline Phosphatase, subunit A"/>
    <property type="match status" value="1"/>
</dbReference>
<protein>
    <recommendedName>
        <fullName evidence="3">Alkaline phosphatase family protein</fullName>
    </recommendedName>
</protein>
<evidence type="ECO:0000313" key="2">
    <source>
        <dbReference type="Proteomes" id="UP000680116"/>
    </source>
</evidence>